<dbReference type="RefSeq" id="WP_073375003.1">
    <property type="nucleotide sequence ID" value="NZ_FQXS01000007.1"/>
</dbReference>
<keyword evidence="6" id="KW-1133">Transmembrane helix</keyword>
<proteinExistence type="inferred from homology"/>
<dbReference type="PROSITE" id="PS50885">
    <property type="entry name" value="HAMP"/>
    <property type="match status" value="1"/>
</dbReference>
<dbReference type="Proteomes" id="UP000184139">
    <property type="component" value="Unassembled WGS sequence"/>
</dbReference>
<dbReference type="PROSITE" id="PS50192">
    <property type="entry name" value="T_SNARE"/>
    <property type="match status" value="1"/>
</dbReference>
<comment type="subcellular location">
    <subcellularLocation>
        <location evidence="1">Cell inner membrane</location>
        <topology evidence="1">Multi-pass membrane protein</topology>
    </subcellularLocation>
</comment>
<keyword evidence="6" id="KW-0812">Transmembrane</keyword>
<dbReference type="GO" id="GO:0006935">
    <property type="term" value="P:chemotaxis"/>
    <property type="evidence" value="ECO:0007669"/>
    <property type="project" value="InterPro"/>
</dbReference>
<evidence type="ECO:0000256" key="4">
    <source>
        <dbReference type="ARBA" id="ARBA00029447"/>
    </source>
</evidence>
<dbReference type="Pfam" id="PF12729">
    <property type="entry name" value="4HB_MCP_1"/>
    <property type="match status" value="1"/>
</dbReference>
<evidence type="ECO:0000256" key="6">
    <source>
        <dbReference type="SAM" id="Phobius"/>
    </source>
</evidence>
<dbReference type="PROSITE" id="PS50111">
    <property type="entry name" value="CHEMOTAXIS_TRANSDUC_2"/>
    <property type="match status" value="1"/>
</dbReference>
<comment type="similarity">
    <text evidence="4">Belongs to the methyl-accepting chemotaxis (MCP) protein family.</text>
</comment>
<protein>
    <submittedName>
        <fullName evidence="10">Methyl-accepting chemotaxis protein</fullName>
    </submittedName>
</protein>
<evidence type="ECO:0000313" key="11">
    <source>
        <dbReference type="Proteomes" id="UP000184139"/>
    </source>
</evidence>
<evidence type="ECO:0000313" key="10">
    <source>
        <dbReference type="EMBL" id="SHH72288.1"/>
    </source>
</evidence>
<evidence type="ECO:0000256" key="1">
    <source>
        <dbReference type="ARBA" id="ARBA00004429"/>
    </source>
</evidence>
<keyword evidence="6" id="KW-0472">Membrane</keyword>
<evidence type="ECO:0000259" key="9">
    <source>
        <dbReference type="PROSITE" id="PS50885"/>
    </source>
</evidence>
<dbReference type="Gene3D" id="1.10.8.500">
    <property type="entry name" value="HAMP domain in histidine kinase"/>
    <property type="match status" value="1"/>
</dbReference>
<feature type="transmembrane region" description="Helical" evidence="6">
    <location>
        <begin position="193"/>
        <end position="215"/>
    </location>
</feature>
<dbReference type="AlphaFoldDB" id="A0A1M5VAW1"/>
<name>A0A1M5VAW1_9BACT</name>
<evidence type="ECO:0000259" key="8">
    <source>
        <dbReference type="PROSITE" id="PS50192"/>
    </source>
</evidence>
<evidence type="ECO:0000259" key="7">
    <source>
        <dbReference type="PROSITE" id="PS50111"/>
    </source>
</evidence>
<evidence type="ECO:0000256" key="2">
    <source>
        <dbReference type="ARBA" id="ARBA00022519"/>
    </source>
</evidence>
<organism evidence="10 11">
    <name type="scientific">Desulfofustis glycolicus DSM 9705</name>
    <dbReference type="NCBI Taxonomy" id="1121409"/>
    <lineage>
        <taxon>Bacteria</taxon>
        <taxon>Pseudomonadati</taxon>
        <taxon>Thermodesulfobacteriota</taxon>
        <taxon>Desulfobulbia</taxon>
        <taxon>Desulfobulbales</taxon>
        <taxon>Desulfocapsaceae</taxon>
        <taxon>Desulfofustis</taxon>
    </lineage>
</organism>
<dbReference type="InterPro" id="IPR000727">
    <property type="entry name" value="T_SNARE_dom"/>
</dbReference>
<sequence length="562" mass="60800">MNFLNNVRIRTKIFFVCFILLVIMAVIGLFSIRSMQSIQANLIDIYSVRLPSIDYLIEADRDLQQLLVAERSLIFAEPGSDVAKQLLDDYQTNFDQSLERWENFKALSTSADEKAIVDIHDQARQQWQTSSRQVLQEVARNSEESRQRALTLTLGETSSKFEAMRDQMDKLTEMNLASAQAASDAAESTYNTAMMLLIGSIVVGIVAGLGLVWAVSRAIVNPINAAVVSLKDIAQGEGDLTKRLPCETNDEVGELARWFNTFIERLQDIIRKIADNSTSVGSSSQLLSRISESLLEHAEQTSQRAVSVASAAEEMSTNLSNVAAAMEQSATNTNMVATAAEEMSSTINEIAENAEKARGVSTEAVQQAQNASEKMVELGEAANKIGKVTETITEISEQTNLLALNATIEAARAGEAGKGFAVVANEIKELAKQTAEATLDIKTLIDDVQTTTRSTGGEINRISEVISGVNEIVGTIATAVEEQTATTREIAENIAQASQGIQEVNENVNQSSTMSSVISQDITEVSSAAQNISGSSNEVKDNAKALLDRSSELNEIVGAFKV</sequence>
<dbReference type="PANTHER" id="PTHR32089:SF112">
    <property type="entry name" value="LYSOZYME-LIKE PROTEIN-RELATED"/>
    <property type="match status" value="1"/>
</dbReference>
<dbReference type="GO" id="GO:0004888">
    <property type="term" value="F:transmembrane signaling receptor activity"/>
    <property type="evidence" value="ECO:0007669"/>
    <property type="project" value="InterPro"/>
</dbReference>
<evidence type="ECO:0000256" key="3">
    <source>
        <dbReference type="ARBA" id="ARBA00023224"/>
    </source>
</evidence>
<dbReference type="SMART" id="SM00283">
    <property type="entry name" value="MA"/>
    <property type="match status" value="1"/>
</dbReference>
<dbReference type="InterPro" id="IPR024478">
    <property type="entry name" value="HlyB_4HB_MCP"/>
</dbReference>
<feature type="transmembrane region" description="Helical" evidence="6">
    <location>
        <begin position="12"/>
        <end position="32"/>
    </location>
</feature>
<accession>A0A1M5VAW1</accession>
<keyword evidence="11" id="KW-1185">Reference proteome</keyword>
<keyword evidence="2" id="KW-1003">Cell membrane</keyword>
<keyword evidence="3 5" id="KW-0807">Transducer</keyword>
<feature type="domain" description="T-SNARE coiled-coil homology" evidence="8">
    <location>
        <begin position="449"/>
        <end position="511"/>
    </location>
</feature>
<dbReference type="Pfam" id="PF00015">
    <property type="entry name" value="MCPsignal"/>
    <property type="match status" value="1"/>
</dbReference>
<dbReference type="GO" id="GO:0005886">
    <property type="term" value="C:plasma membrane"/>
    <property type="evidence" value="ECO:0007669"/>
    <property type="project" value="UniProtKB-SubCell"/>
</dbReference>
<dbReference type="InterPro" id="IPR004089">
    <property type="entry name" value="MCPsignal_dom"/>
</dbReference>
<evidence type="ECO:0000256" key="5">
    <source>
        <dbReference type="PROSITE-ProRule" id="PRU00284"/>
    </source>
</evidence>
<feature type="domain" description="HAMP" evidence="9">
    <location>
        <begin position="217"/>
        <end position="271"/>
    </location>
</feature>
<dbReference type="STRING" id="1121409.SAMN02745124_01621"/>
<dbReference type="InterPro" id="IPR003660">
    <property type="entry name" value="HAMP_dom"/>
</dbReference>
<dbReference type="Gene3D" id="1.10.287.950">
    <property type="entry name" value="Methyl-accepting chemotaxis protein"/>
    <property type="match status" value="1"/>
</dbReference>
<dbReference type="Pfam" id="PF00672">
    <property type="entry name" value="HAMP"/>
    <property type="match status" value="1"/>
</dbReference>
<dbReference type="GO" id="GO:0007165">
    <property type="term" value="P:signal transduction"/>
    <property type="evidence" value="ECO:0007669"/>
    <property type="project" value="UniProtKB-KW"/>
</dbReference>
<dbReference type="SMART" id="SM00304">
    <property type="entry name" value="HAMP"/>
    <property type="match status" value="1"/>
</dbReference>
<reference evidence="10 11" key="1">
    <citation type="submission" date="2016-11" db="EMBL/GenBank/DDBJ databases">
        <authorList>
            <person name="Jaros S."/>
            <person name="Januszkiewicz K."/>
            <person name="Wedrychowicz H."/>
        </authorList>
    </citation>
    <scope>NUCLEOTIDE SEQUENCE [LARGE SCALE GENOMIC DNA]</scope>
    <source>
        <strain evidence="10 11">DSM 9705</strain>
    </source>
</reference>
<gene>
    <name evidence="10" type="ORF">SAMN02745124_01621</name>
</gene>
<dbReference type="SUPFAM" id="SSF58104">
    <property type="entry name" value="Methyl-accepting chemotaxis protein (MCP) signaling domain"/>
    <property type="match status" value="1"/>
</dbReference>
<feature type="domain" description="Methyl-accepting transducer" evidence="7">
    <location>
        <begin position="290"/>
        <end position="526"/>
    </location>
</feature>
<dbReference type="PANTHER" id="PTHR32089">
    <property type="entry name" value="METHYL-ACCEPTING CHEMOTAXIS PROTEIN MCPB"/>
    <property type="match status" value="1"/>
</dbReference>
<dbReference type="EMBL" id="FQXS01000007">
    <property type="protein sequence ID" value="SHH72288.1"/>
    <property type="molecule type" value="Genomic_DNA"/>
</dbReference>
<keyword evidence="2" id="KW-0997">Cell inner membrane</keyword>
<dbReference type="OrthoDB" id="9760371at2"/>
<dbReference type="InterPro" id="IPR004090">
    <property type="entry name" value="Chemotax_Me-accpt_rcpt"/>
</dbReference>
<dbReference type="CDD" id="cd06225">
    <property type="entry name" value="HAMP"/>
    <property type="match status" value="1"/>
</dbReference>
<dbReference type="PRINTS" id="PR00260">
    <property type="entry name" value="CHEMTRNSDUCR"/>
</dbReference>